<dbReference type="Gene3D" id="3.40.960.10">
    <property type="entry name" value="VSR Endonuclease"/>
    <property type="match status" value="1"/>
</dbReference>
<gene>
    <name evidence="1" type="ORF">D7003_17820</name>
</gene>
<sequence>MSQKPLPEIPGSATLWRTDQLKEAGLTSRAIEHQIQAGELIRLRRGCYACGSWWIGLGHSARRRQLIFAHAQGTLTTSTGGSVYSHVSAARLHGLHLWAVDERIHLTQESCPSRISHGRDVVAHTRPLAPGDVMSKAGLRCTSLERTVLDCCLIFNNRQSLILMDHACRLGVDISILRDRCSALAGRSGVVSLRRALELADARSESAGESLTRELLFRLKIEPPVLQHVVRTPVGEHRLDFAWPARRVALEFDGKTKYFDYSPTGEVLFAERRREKALMEQGWTFIRTEWKDLFNEAAFKRRVLRALGGGAQVGAR</sequence>
<dbReference type="AlphaFoldDB" id="A0A3N0BMT6"/>
<dbReference type="EMBL" id="RBED01000137">
    <property type="protein sequence ID" value="RNL49978.1"/>
    <property type="molecule type" value="Genomic_DNA"/>
</dbReference>
<reference evidence="1 2" key="1">
    <citation type="submission" date="2018-10" db="EMBL/GenBank/DDBJ databases">
        <title>Genome sequencing of Arthrobacter oryzae TNB02.</title>
        <authorList>
            <person name="Cho Y.-J."/>
            <person name="Cho A."/>
            <person name="Kim O.-S."/>
        </authorList>
    </citation>
    <scope>NUCLEOTIDE SEQUENCE [LARGE SCALE GENOMIC DNA]</scope>
    <source>
        <strain evidence="1 2">TNB02</strain>
    </source>
</reference>
<comment type="caution">
    <text evidence="1">The sequence shown here is derived from an EMBL/GenBank/DDBJ whole genome shotgun (WGS) entry which is preliminary data.</text>
</comment>
<evidence type="ECO:0000313" key="1">
    <source>
        <dbReference type="EMBL" id="RNL49978.1"/>
    </source>
</evidence>
<dbReference type="RefSeq" id="WP_123256749.1">
    <property type="nucleotide sequence ID" value="NZ_RBED01000137.1"/>
</dbReference>
<keyword evidence="2" id="KW-1185">Reference proteome</keyword>
<evidence type="ECO:0000313" key="2">
    <source>
        <dbReference type="Proteomes" id="UP000273807"/>
    </source>
</evidence>
<accession>A0A3N0BMT6</accession>
<organism evidence="1 2">
    <name type="scientific">Arthrobacter oryzae</name>
    <dbReference type="NCBI Taxonomy" id="409290"/>
    <lineage>
        <taxon>Bacteria</taxon>
        <taxon>Bacillati</taxon>
        <taxon>Actinomycetota</taxon>
        <taxon>Actinomycetes</taxon>
        <taxon>Micrococcales</taxon>
        <taxon>Micrococcaceae</taxon>
        <taxon>Arthrobacter</taxon>
    </lineage>
</organism>
<proteinExistence type="predicted"/>
<dbReference type="Proteomes" id="UP000273807">
    <property type="component" value="Unassembled WGS sequence"/>
</dbReference>
<protein>
    <submittedName>
        <fullName evidence="1">Uncharacterized protein</fullName>
    </submittedName>
</protein>
<dbReference type="OrthoDB" id="5517693at2"/>
<name>A0A3N0BMT6_9MICC</name>